<dbReference type="CDD" id="cd02933">
    <property type="entry name" value="OYE_like_FMN"/>
    <property type="match status" value="1"/>
</dbReference>
<dbReference type="InterPro" id="IPR045247">
    <property type="entry name" value="Oye-like"/>
</dbReference>
<dbReference type="InterPro" id="IPR013785">
    <property type="entry name" value="Aldolase_TIM"/>
</dbReference>
<evidence type="ECO:0000259" key="1">
    <source>
        <dbReference type="Pfam" id="PF00724"/>
    </source>
</evidence>
<evidence type="ECO:0000313" key="2">
    <source>
        <dbReference type="EMBL" id="MFD0982738.1"/>
    </source>
</evidence>
<dbReference type="RefSeq" id="WP_386079138.1">
    <property type="nucleotide sequence ID" value="NZ_JBHTJT010000060.1"/>
</dbReference>
<reference evidence="3" key="1">
    <citation type="journal article" date="2019" name="Int. J. Syst. Evol. Microbiol.">
        <title>The Global Catalogue of Microorganisms (GCM) 10K type strain sequencing project: providing services to taxonomists for standard genome sequencing and annotation.</title>
        <authorList>
            <consortium name="The Broad Institute Genomics Platform"/>
            <consortium name="The Broad Institute Genome Sequencing Center for Infectious Disease"/>
            <person name="Wu L."/>
            <person name="Ma J."/>
        </authorList>
    </citation>
    <scope>NUCLEOTIDE SEQUENCE [LARGE SCALE GENOMIC DNA]</scope>
    <source>
        <strain evidence="3">CCUG 60524</strain>
    </source>
</reference>
<dbReference type="PANTHER" id="PTHR22893:SF98">
    <property type="entry name" value="OXIDOREDUCTASE"/>
    <property type="match status" value="1"/>
</dbReference>
<dbReference type="Pfam" id="PF00724">
    <property type="entry name" value="Oxidored_FMN"/>
    <property type="match status" value="1"/>
</dbReference>
<accession>A0ABW3IY54</accession>
<protein>
    <submittedName>
        <fullName evidence="2">Alkene reductase</fullName>
    </submittedName>
</protein>
<feature type="domain" description="NADH:flavin oxidoreductase/NADH oxidase N-terminal" evidence="1">
    <location>
        <begin position="3"/>
        <end position="339"/>
    </location>
</feature>
<keyword evidence="3" id="KW-1185">Reference proteome</keyword>
<dbReference type="SUPFAM" id="SSF51395">
    <property type="entry name" value="FMN-linked oxidoreductases"/>
    <property type="match status" value="1"/>
</dbReference>
<gene>
    <name evidence="2" type="ORF">ACFQ2S_24185</name>
</gene>
<evidence type="ECO:0000313" key="3">
    <source>
        <dbReference type="Proteomes" id="UP001597108"/>
    </source>
</evidence>
<dbReference type="Proteomes" id="UP001597108">
    <property type="component" value="Unassembled WGS sequence"/>
</dbReference>
<dbReference type="PANTHER" id="PTHR22893">
    <property type="entry name" value="NADH OXIDOREDUCTASE-RELATED"/>
    <property type="match status" value="1"/>
</dbReference>
<name>A0ABW3IY54_9RHOB</name>
<dbReference type="EMBL" id="JBHTJT010000060">
    <property type="protein sequence ID" value="MFD0982738.1"/>
    <property type="molecule type" value="Genomic_DNA"/>
</dbReference>
<dbReference type="InterPro" id="IPR001155">
    <property type="entry name" value="OxRdtase_FMN_N"/>
</dbReference>
<organism evidence="2 3">
    <name type="scientific">Tropicimonas aquimaris</name>
    <dbReference type="NCBI Taxonomy" id="914152"/>
    <lineage>
        <taxon>Bacteria</taxon>
        <taxon>Pseudomonadati</taxon>
        <taxon>Pseudomonadota</taxon>
        <taxon>Alphaproteobacteria</taxon>
        <taxon>Rhodobacterales</taxon>
        <taxon>Roseobacteraceae</taxon>
        <taxon>Tropicimonas</taxon>
    </lineage>
</organism>
<comment type="caution">
    <text evidence="2">The sequence shown here is derived from an EMBL/GenBank/DDBJ whole genome shotgun (WGS) entry which is preliminary data.</text>
</comment>
<sequence>MTDLFSALDMGDLSLGHRVIMAPLTRMRAAAPQYAPTDMMVEYYRQRASAGGLIITEATHVSQSGRGAPDTPGIYTAEQEDAWRKVAEAIHAKGGLGVMQLWHMGRLSHPSYQPDGGAPFAPSAVRADVDVVLPDRRRVPCPTPREIETGDIPRLVDAYVAAARRAISAGFDGVEIHAANGYLLEQFLQSRSNRRTDDYGGSIEARCRLVVEITQAVANAVGASRVGIRLTPYGIANDSGEDDPFPLYAHLIGELDKLGLAYLHLIEPRASGAGQKDVDHQGVPSAARLYRPIWNGALIAAGNFNGDSAQAMVAEGAADAIAFGRFFISNPDLPERLRLGADLTPYDRPTFYTPGAEGYIDYPRLGAT</sequence>
<proteinExistence type="predicted"/>
<dbReference type="Gene3D" id="3.20.20.70">
    <property type="entry name" value="Aldolase class I"/>
    <property type="match status" value="1"/>
</dbReference>